<gene>
    <name evidence="18" type="primary">CSON008093</name>
</gene>
<evidence type="ECO:0000256" key="12">
    <source>
        <dbReference type="ARBA" id="ARBA00023242"/>
    </source>
</evidence>
<dbReference type="Pfam" id="PF16589">
    <property type="entry name" value="BRCT_2"/>
    <property type="match status" value="1"/>
</dbReference>
<evidence type="ECO:0000256" key="5">
    <source>
        <dbReference type="ARBA" id="ARBA00022679"/>
    </source>
</evidence>
<keyword evidence="10 13" id="KW-0238">DNA-binding</keyword>
<dbReference type="OMA" id="EELHKCF"/>
<evidence type="ECO:0000256" key="2">
    <source>
        <dbReference type="ARBA" id="ARBA00010945"/>
    </source>
</evidence>
<dbReference type="PROSITE" id="PS50172">
    <property type="entry name" value="BRCT"/>
    <property type="match status" value="1"/>
</dbReference>
<dbReference type="InterPro" id="IPR043502">
    <property type="entry name" value="DNA/RNA_pol_sf"/>
</dbReference>
<keyword evidence="8 13" id="KW-0227">DNA damage</keyword>
<feature type="region of interest" description="Disordered" evidence="15">
    <location>
        <begin position="731"/>
        <end position="760"/>
    </location>
</feature>
<dbReference type="SUPFAM" id="SSF100879">
    <property type="entry name" value="Lesion bypass DNA polymerase (Y-family), little finger domain"/>
    <property type="match status" value="1"/>
</dbReference>
<feature type="domain" description="UmuC" evidence="17">
    <location>
        <begin position="270"/>
        <end position="504"/>
    </location>
</feature>
<keyword evidence="5 13" id="KW-0808">Transferase</keyword>
<dbReference type="InterPro" id="IPR036420">
    <property type="entry name" value="BRCT_dom_sf"/>
</dbReference>
<feature type="binding site" evidence="14">
    <location>
        <position position="274"/>
    </location>
    <ligand>
        <name>Mg(2+)</name>
        <dbReference type="ChEBI" id="CHEBI:18420"/>
        <label>1</label>
    </ligand>
</feature>
<dbReference type="InterPro" id="IPR001357">
    <property type="entry name" value="BRCT_dom"/>
</dbReference>
<dbReference type="Gene3D" id="3.30.1490.100">
    <property type="entry name" value="DNA polymerase, Y-family, little finger domain"/>
    <property type="match status" value="1"/>
</dbReference>
<keyword evidence="12 13" id="KW-0539">Nucleus</keyword>
<dbReference type="PROSITE" id="PS50173">
    <property type="entry name" value="UMUC"/>
    <property type="match status" value="1"/>
</dbReference>
<name>A0A336KCQ3_CULSO</name>
<feature type="compositionally biased region" description="Basic residues" evidence="15">
    <location>
        <begin position="736"/>
        <end position="749"/>
    </location>
</feature>
<comment type="similarity">
    <text evidence="2 13">Belongs to the DNA polymerase type-Y family.</text>
</comment>
<evidence type="ECO:0000259" key="16">
    <source>
        <dbReference type="PROSITE" id="PS50172"/>
    </source>
</evidence>
<dbReference type="Gene3D" id="3.30.70.270">
    <property type="match status" value="1"/>
</dbReference>
<dbReference type="InterPro" id="IPR038401">
    <property type="entry name" value="Rev1_C_sf"/>
</dbReference>
<feature type="binding site" evidence="14">
    <location>
        <position position="424"/>
    </location>
    <ligand>
        <name>Mg(2+)</name>
        <dbReference type="ChEBI" id="CHEBI:18420"/>
        <label>1</label>
    </ligand>
</feature>
<evidence type="ECO:0000313" key="19">
    <source>
        <dbReference type="EMBL" id="SSX23050.1"/>
    </source>
</evidence>
<evidence type="ECO:0000259" key="17">
    <source>
        <dbReference type="PROSITE" id="PS50173"/>
    </source>
</evidence>
<dbReference type="GO" id="GO:0017125">
    <property type="term" value="F:deoxycytidyl transferase activity"/>
    <property type="evidence" value="ECO:0007669"/>
    <property type="project" value="TreeGrafter"/>
</dbReference>
<dbReference type="InterPro" id="IPR043128">
    <property type="entry name" value="Rev_trsase/Diguanyl_cyclase"/>
</dbReference>
<dbReference type="InterPro" id="IPR001126">
    <property type="entry name" value="UmuC"/>
</dbReference>
<keyword evidence="6 13" id="KW-0548">Nucleotidyltransferase</keyword>
<evidence type="ECO:0000256" key="10">
    <source>
        <dbReference type="ARBA" id="ARBA00023125"/>
    </source>
</evidence>
<dbReference type="GO" id="GO:0046872">
    <property type="term" value="F:metal ion binding"/>
    <property type="evidence" value="ECO:0007669"/>
    <property type="project" value="UniProtKB-KW"/>
</dbReference>
<sequence length="962" mass="108883">MKRKKDEKPDDDNGFAEFGGYMAAKIAKLEDQFKKDAANIKLKSNLFEGISIFVNGYTRPSPEELKMIMAENGGVFHTYQRSWTSYVVANNLPDVKIRALGKDKVIKADWIVDSLKAGKLLDYSHYLLYNEKSSQPSLYQFGQKKEKEEVTENSMKVEEKPGGVNELQLNLLCEALMNESSNDSKTHKTPPKSEPAVTKAGPSKCATDPGFLKEFFKKSRLHHIATLGANFKQYVTDLRKKHSGGFPLRSGLIENVKKRAEGVPYEKSMIMHIDMDCFFVSVGIRKRPDLRGKPVAVTHSMGSEGGNISHRPGANRELEADLYRKRLEERYQLNEKNQDQEDTKLGKRTAALKDGSSLAEIASCSYEARKFGIRNGMFVGPALKLCPDLQTIPYEFEEYQKVAKTLYSIIAQYTLDIEAVSCDEMYVDLSELLISTKLDVLSLVTYIRDEVKNATGCPCSVGLGKNKLQARLATKEAKPDGQFLMENIDEYIKSLAISELPGVGTSTSYKLEKIDGNLKTCGDLQNLSLPKLHLEFGKKFGESLYQFCRGIDPRPLQLEHVRQSISVDVNYGIRFTAHSEVEFFLGQIAEELHERMDEIHHRGKKLTLKILIRAKDAPVETAKYLGTGLCDAVNRTNVLTEFTCDTNVIREHIIKMYRDMNLPPHELRGIGVQMSKLDSSSDGANNGMKVNRIMEMFKNAPAKTESPKQGTSKMAVTPQKVEIQKNEIKLKQDHIKKLHKTPQKRRGRPPKSGFKTPVKTNFKGTLPNIFSKVTSSSSKANPSDEPDLTGLDQEFLSALPDDIRQEVIRDHQRLLKQEKIQFKSESSIIDDESTTMSVDSVSVSVQSEPVSIEVEEKSDSDNIFLRNDFILITSNWISVTEKPEESDLEVMKWHINELINQRNLSPVYLALKFLLRKIGDLECSKWHWFYRTLLKEVQTSMLVQFNRVMDICDLDCQKCNLC</sequence>
<dbReference type="InterPro" id="IPR053848">
    <property type="entry name" value="IMS_HHH_1"/>
</dbReference>
<dbReference type="PANTHER" id="PTHR45990">
    <property type="entry name" value="DNA REPAIR PROTEIN REV1"/>
    <property type="match status" value="1"/>
</dbReference>
<dbReference type="CDD" id="cd01701">
    <property type="entry name" value="PolY_Rev1"/>
    <property type="match status" value="1"/>
</dbReference>
<dbReference type="InterPro" id="IPR025527">
    <property type="entry name" value="HUWE1/Rev1_UBM"/>
</dbReference>
<keyword evidence="4 13" id="KW-0237">DNA synthesis</keyword>
<evidence type="ECO:0000256" key="8">
    <source>
        <dbReference type="ARBA" id="ARBA00022763"/>
    </source>
</evidence>
<reference evidence="19" key="2">
    <citation type="submission" date="2018-07" db="EMBL/GenBank/DDBJ databases">
        <authorList>
            <person name="Quirk P.G."/>
            <person name="Krulwich T.A."/>
        </authorList>
    </citation>
    <scope>NUCLEOTIDE SEQUENCE</scope>
</reference>
<comment type="function">
    <text evidence="13">Deoxycytidyl transferase involved in DNA repair. Transfers a dCMP residue from dCTP to the 3'-end of a DNA primer in a template-dependent reaction. May assist in the first step in the bypass of abasic lesions by the insertion of a nucleotide opposite the lesion. Required for normal induction of mutations by physical and chemical agents.</text>
</comment>
<dbReference type="GO" id="GO:0005634">
    <property type="term" value="C:nucleus"/>
    <property type="evidence" value="ECO:0007669"/>
    <property type="project" value="UniProtKB-SubCell"/>
</dbReference>
<dbReference type="GO" id="GO:0070987">
    <property type="term" value="P:error-free translesion synthesis"/>
    <property type="evidence" value="ECO:0007669"/>
    <property type="project" value="TreeGrafter"/>
</dbReference>
<dbReference type="Pfam" id="PF11799">
    <property type="entry name" value="IMS_C"/>
    <property type="match status" value="1"/>
</dbReference>
<keyword evidence="11 13" id="KW-0234">DNA repair</keyword>
<dbReference type="SUPFAM" id="SSF56672">
    <property type="entry name" value="DNA/RNA polymerases"/>
    <property type="match status" value="1"/>
</dbReference>
<dbReference type="EC" id="2.7.7.-" evidence="13"/>
<evidence type="ECO:0000256" key="9">
    <source>
        <dbReference type="ARBA" id="ARBA00022842"/>
    </source>
</evidence>
<dbReference type="PIRSF" id="PIRSF036573">
    <property type="entry name" value="REV1"/>
    <property type="match status" value="1"/>
</dbReference>
<dbReference type="SMART" id="SM00292">
    <property type="entry name" value="BRCT"/>
    <property type="match status" value="1"/>
</dbReference>
<dbReference type="GO" id="GO:0003684">
    <property type="term" value="F:damaged DNA binding"/>
    <property type="evidence" value="ECO:0007669"/>
    <property type="project" value="UniProtKB-UniRule"/>
</dbReference>
<dbReference type="Gene3D" id="1.20.58.1280">
    <property type="entry name" value="DNA repair protein Rev1, C-terminal domain"/>
    <property type="match status" value="1"/>
</dbReference>
<evidence type="ECO:0000256" key="15">
    <source>
        <dbReference type="SAM" id="MobiDB-lite"/>
    </source>
</evidence>
<dbReference type="InterPro" id="IPR036775">
    <property type="entry name" value="DNA_pol_Y-fam_lit_finger_sf"/>
</dbReference>
<evidence type="ECO:0000256" key="11">
    <source>
        <dbReference type="ARBA" id="ARBA00023204"/>
    </source>
</evidence>
<dbReference type="FunFam" id="3.30.1490.100:FF:000001">
    <property type="entry name" value="DNA repair protein REV1"/>
    <property type="match status" value="1"/>
</dbReference>
<dbReference type="Gene3D" id="3.40.1170.60">
    <property type="match status" value="1"/>
</dbReference>
<evidence type="ECO:0000256" key="6">
    <source>
        <dbReference type="ARBA" id="ARBA00022695"/>
    </source>
</evidence>
<reference evidence="18" key="1">
    <citation type="submission" date="2018-04" db="EMBL/GenBank/DDBJ databases">
        <authorList>
            <person name="Go L.Y."/>
            <person name="Mitchell J.A."/>
        </authorList>
    </citation>
    <scope>NUCLEOTIDE SEQUENCE</scope>
    <source>
        <tissue evidence="18">Whole organism</tissue>
    </source>
</reference>
<dbReference type="InterPro" id="IPR017961">
    <property type="entry name" value="DNA_pol_Y-fam_little_finger"/>
</dbReference>
<dbReference type="CDD" id="cd17719">
    <property type="entry name" value="BRCT_Rev1"/>
    <property type="match status" value="1"/>
</dbReference>
<evidence type="ECO:0000256" key="1">
    <source>
        <dbReference type="ARBA" id="ARBA00004123"/>
    </source>
</evidence>
<organism evidence="18">
    <name type="scientific">Culicoides sonorensis</name>
    <name type="common">Biting midge</name>
    <dbReference type="NCBI Taxonomy" id="179676"/>
    <lineage>
        <taxon>Eukaryota</taxon>
        <taxon>Metazoa</taxon>
        <taxon>Ecdysozoa</taxon>
        <taxon>Arthropoda</taxon>
        <taxon>Hexapoda</taxon>
        <taxon>Insecta</taxon>
        <taxon>Pterygota</taxon>
        <taxon>Neoptera</taxon>
        <taxon>Endopterygota</taxon>
        <taxon>Diptera</taxon>
        <taxon>Nematocera</taxon>
        <taxon>Chironomoidea</taxon>
        <taxon>Ceratopogonidae</taxon>
        <taxon>Ceratopogoninae</taxon>
        <taxon>Culicoides</taxon>
        <taxon>Monoculicoides</taxon>
    </lineage>
</organism>
<feature type="domain" description="BRCT" evidence="16">
    <location>
        <begin position="42"/>
        <end position="128"/>
    </location>
</feature>
<evidence type="ECO:0000256" key="7">
    <source>
        <dbReference type="ARBA" id="ARBA00022723"/>
    </source>
</evidence>
<dbReference type="EMBL" id="UFQT01000305">
    <property type="protein sequence ID" value="SSX23050.1"/>
    <property type="molecule type" value="Genomic_DNA"/>
</dbReference>
<dbReference type="Pfam" id="PF14377">
    <property type="entry name" value="UBM"/>
    <property type="match status" value="1"/>
</dbReference>
<dbReference type="PANTHER" id="PTHR45990:SF1">
    <property type="entry name" value="DNA REPAIR PROTEIN REV1"/>
    <property type="match status" value="1"/>
</dbReference>
<dbReference type="Gene3D" id="3.40.50.10190">
    <property type="entry name" value="BRCT domain"/>
    <property type="match status" value="1"/>
</dbReference>
<comment type="subcellular location">
    <subcellularLocation>
        <location evidence="1 13">Nucleus</location>
    </subcellularLocation>
</comment>
<feature type="region of interest" description="Disordered" evidence="15">
    <location>
        <begin position="180"/>
        <end position="203"/>
    </location>
</feature>
<dbReference type="Gene3D" id="6.10.250.1490">
    <property type="match status" value="1"/>
</dbReference>
<dbReference type="GO" id="GO:0042276">
    <property type="term" value="P:error-prone translesion synthesis"/>
    <property type="evidence" value="ECO:0007669"/>
    <property type="project" value="InterPro"/>
</dbReference>
<protein>
    <recommendedName>
        <fullName evidence="3 13">DNA repair protein REV1</fullName>
        <ecNumber evidence="13">2.7.7.-</ecNumber>
    </recommendedName>
</protein>
<evidence type="ECO:0000256" key="14">
    <source>
        <dbReference type="PIRSR" id="PIRSR036573-2"/>
    </source>
</evidence>
<dbReference type="VEuPathDB" id="VectorBase:CSON008093"/>
<dbReference type="Pfam" id="PF00817">
    <property type="entry name" value="IMS"/>
    <property type="match status" value="2"/>
</dbReference>
<evidence type="ECO:0000313" key="18">
    <source>
        <dbReference type="EMBL" id="SSX02676.1"/>
    </source>
</evidence>
<dbReference type="AlphaFoldDB" id="A0A336KCQ3"/>
<evidence type="ECO:0000256" key="13">
    <source>
        <dbReference type="PIRNR" id="PIRNR036573"/>
    </source>
</evidence>
<accession>A0A336KCQ3</accession>
<dbReference type="SUPFAM" id="SSF52113">
    <property type="entry name" value="BRCT domain"/>
    <property type="match status" value="1"/>
</dbReference>
<dbReference type="Gene3D" id="1.10.150.20">
    <property type="entry name" value="5' to 3' exonuclease, C-terminal subdomain"/>
    <property type="match status" value="1"/>
</dbReference>
<keyword evidence="9 14" id="KW-0460">Magnesium</keyword>
<dbReference type="GO" id="GO:0006281">
    <property type="term" value="P:DNA repair"/>
    <property type="evidence" value="ECO:0007669"/>
    <property type="project" value="UniProtKB-KW"/>
</dbReference>
<dbReference type="FunFam" id="3.40.50.10190:FF:000011">
    <property type="entry name" value="DNA repair protein REV1"/>
    <property type="match status" value="1"/>
</dbReference>
<dbReference type="EMBL" id="UFQS01000305">
    <property type="protein sequence ID" value="SSX02676.1"/>
    <property type="molecule type" value="Genomic_DNA"/>
</dbReference>
<keyword evidence="7 14" id="KW-0479">Metal-binding</keyword>
<evidence type="ECO:0000256" key="4">
    <source>
        <dbReference type="ARBA" id="ARBA00022634"/>
    </source>
</evidence>
<proteinExistence type="inferred from homology"/>
<feature type="binding site" evidence="14">
    <location>
        <position position="423"/>
    </location>
    <ligand>
        <name>Mg(2+)</name>
        <dbReference type="ChEBI" id="CHEBI:18420"/>
        <label>1</label>
    </ligand>
</feature>
<dbReference type="InterPro" id="IPR012112">
    <property type="entry name" value="REV1"/>
</dbReference>
<evidence type="ECO:0000256" key="3">
    <source>
        <dbReference type="ARBA" id="ARBA00020399"/>
    </source>
</evidence>
<comment type="cofactor">
    <cofactor evidence="14">
        <name>Mg(2+)</name>
        <dbReference type="ChEBI" id="CHEBI:18420"/>
    </cofactor>
    <text evidence="14">Binds 2 magnesium ions.</text>
</comment>
<dbReference type="Pfam" id="PF21999">
    <property type="entry name" value="IMS_HHH_1"/>
    <property type="match status" value="1"/>
</dbReference>
<dbReference type="GO" id="GO:0003887">
    <property type="term" value="F:DNA-directed DNA polymerase activity"/>
    <property type="evidence" value="ECO:0007669"/>
    <property type="project" value="InterPro"/>
</dbReference>